<evidence type="ECO:0000313" key="2">
    <source>
        <dbReference type="EMBL" id="MFD0748844.1"/>
    </source>
</evidence>
<evidence type="ECO:0008006" key="4">
    <source>
        <dbReference type="Google" id="ProtNLM"/>
    </source>
</evidence>
<keyword evidence="3" id="KW-1185">Reference proteome</keyword>
<sequence length="167" mass="19560">MKRKYILILIALFISLFIYLFYRTDHTLVNRLLIYLISPGTYTRLKAIISHALSLNDVIVYSLPEGLWVFCITLTSRHYYIRLAGWQMDCLYIPLIFSVGLELFQLLHITNGRFDLMDIAVSLLFWILGAYRISGTYQQQNILKQFNFKTTVCLVSYGIVYLAHVFK</sequence>
<protein>
    <recommendedName>
        <fullName evidence="4">VanZ like family protein</fullName>
    </recommendedName>
</protein>
<accession>A0ABW2YR21</accession>
<dbReference type="EMBL" id="JBHTHU010000001">
    <property type="protein sequence ID" value="MFD0748844.1"/>
    <property type="molecule type" value="Genomic_DNA"/>
</dbReference>
<dbReference type="Proteomes" id="UP001596958">
    <property type="component" value="Unassembled WGS sequence"/>
</dbReference>
<dbReference type="RefSeq" id="WP_377096716.1">
    <property type="nucleotide sequence ID" value="NZ_JBHTHU010000001.1"/>
</dbReference>
<proteinExistence type="predicted"/>
<comment type="caution">
    <text evidence="2">The sequence shown here is derived from an EMBL/GenBank/DDBJ whole genome shotgun (WGS) entry which is preliminary data.</text>
</comment>
<evidence type="ECO:0000313" key="3">
    <source>
        <dbReference type="Proteomes" id="UP001596958"/>
    </source>
</evidence>
<name>A0ABW2YR21_9SPHI</name>
<keyword evidence="1" id="KW-0472">Membrane</keyword>
<feature type="transmembrane region" description="Helical" evidence="1">
    <location>
        <begin position="146"/>
        <end position="166"/>
    </location>
</feature>
<organism evidence="2 3">
    <name type="scientific">Mucilaginibacter calamicampi</name>
    <dbReference type="NCBI Taxonomy" id="1302352"/>
    <lineage>
        <taxon>Bacteria</taxon>
        <taxon>Pseudomonadati</taxon>
        <taxon>Bacteroidota</taxon>
        <taxon>Sphingobacteriia</taxon>
        <taxon>Sphingobacteriales</taxon>
        <taxon>Sphingobacteriaceae</taxon>
        <taxon>Mucilaginibacter</taxon>
    </lineage>
</organism>
<feature type="transmembrane region" description="Helical" evidence="1">
    <location>
        <begin position="5"/>
        <end position="22"/>
    </location>
</feature>
<reference evidence="3" key="1">
    <citation type="journal article" date="2019" name="Int. J. Syst. Evol. Microbiol.">
        <title>The Global Catalogue of Microorganisms (GCM) 10K type strain sequencing project: providing services to taxonomists for standard genome sequencing and annotation.</title>
        <authorList>
            <consortium name="The Broad Institute Genomics Platform"/>
            <consortium name="The Broad Institute Genome Sequencing Center for Infectious Disease"/>
            <person name="Wu L."/>
            <person name="Ma J."/>
        </authorList>
    </citation>
    <scope>NUCLEOTIDE SEQUENCE [LARGE SCALE GENOMIC DNA]</scope>
    <source>
        <strain evidence="3">CCUG 63418</strain>
    </source>
</reference>
<gene>
    <name evidence="2" type="ORF">ACFQZS_01740</name>
</gene>
<evidence type="ECO:0000256" key="1">
    <source>
        <dbReference type="SAM" id="Phobius"/>
    </source>
</evidence>
<keyword evidence="1" id="KW-1133">Transmembrane helix</keyword>
<keyword evidence="1" id="KW-0812">Transmembrane</keyword>
<feature type="transmembrane region" description="Helical" evidence="1">
    <location>
        <begin position="116"/>
        <end position="134"/>
    </location>
</feature>